<dbReference type="PROSITE" id="PS50202">
    <property type="entry name" value="MSP"/>
    <property type="match status" value="1"/>
</dbReference>
<dbReference type="Pfam" id="PF00635">
    <property type="entry name" value="Motile_Sperm"/>
    <property type="match status" value="1"/>
</dbReference>
<dbReference type="PRINTS" id="PR01415">
    <property type="entry name" value="ANKYRIN"/>
</dbReference>
<dbReference type="PANTHER" id="PTHR24123:SF33">
    <property type="entry name" value="PROTEIN HOS4"/>
    <property type="match status" value="1"/>
</dbReference>
<sequence>MDKLISLEPSKMVAIRVEPGERCRGELTLRNVMHTMPVAFRFQPQNPSHYSARPQTGIIPPLAALTLEVVYHLPTGCPLPDSLPHSDDSFLLHSVVVPGAGVKDAPFSLDSVPLDWFTAKKKQVFTDSSVRVVFVGSAVLARLFSEVNTSLEVVREVLERSDPEWRAADSIDPDTGETLLQLAVARGRPDLVQLLLEFGPDLESTGRSGWTPLEAAAAAGEALMAELLLARSASVSRSPASALGPLHRAAAGGHTEVLRLLLGKGADPDEPAADGSTALRLAVEGRRRACIELLLAAGCRVDARGGADGDTPLHVAAAAGDEATARLLLRRGGLACKGARNARGLTACDVAAERGQGRRLLDALGLGDRLHAAARKGDAAAVRRLVEAGAAVDGRDQHGWTALMRAGFKGRVGVMRALLEAGAAVDAREGEGYTALHCAVEGGQAEAAVLLVKRGADVGATTAKGATAMQIADELGDVHIARILAQGGAAVATSGEKAASRAAGLAAEVAAATKEGKLSRAVATATKEGKLTRAAMAAQETEGAEKARSHREKKGFRTKMAAKRSSDGGLSERGGWPAVTCSH</sequence>
<evidence type="ECO:0000256" key="3">
    <source>
        <dbReference type="PROSITE-ProRule" id="PRU00023"/>
    </source>
</evidence>
<dbReference type="PANTHER" id="PTHR24123">
    <property type="entry name" value="ANKYRIN REPEAT-CONTAINING"/>
    <property type="match status" value="1"/>
</dbReference>
<keyword evidence="2 3" id="KW-0040">ANK repeat</keyword>
<proteinExistence type="predicted"/>
<feature type="repeat" description="ANK" evidence="3">
    <location>
        <begin position="274"/>
        <end position="306"/>
    </location>
</feature>
<dbReference type="SUPFAM" id="SSF48403">
    <property type="entry name" value="Ankyrin repeat"/>
    <property type="match status" value="1"/>
</dbReference>
<comment type="caution">
    <text evidence="6">The sequence shown here is derived from an EMBL/GenBank/DDBJ whole genome shotgun (WGS) entry which is preliminary data.</text>
</comment>
<evidence type="ECO:0000256" key="2">
    <source>
        <dbReference type="ARBA" id="ARBA00023043"/>
    </source>
</evidence>
<feature type="region of interest" description="Disordered" evidence="4">
    <location>
        <begin position="535"/>
        <end position="583"/>
    </location>
</feature>
<dbReference type="Gene3D" id="1.25.40.20">
    <property type="entry name" value="Ankyrin repeat-containing domain"/>
    <property type="match status" value="2"/>
</dbReference>
<evidence type="ECO:0000256" key="4">
    <source>
        <dbReference type="SAM" id="MobiDB-lite"/>
    </source>
</evidence>
<feature type="repeat" description="ANK" evidence="3">
    <location>
        <begin position="175"/>
        <end position="207"/>
    </location>
</feature>
<dbReference type="SMART" id="SM00248">
    <property type="entry name" value="ANK"/>
    <property type="match status" value="9"/>
</dbReference>
<feature type="repeat" description="ANK" evidence="3">
    <location>
        <begin position="398"/>
        <end position="430"/>
    </location>
</feature>
<feature type="domain" description="MSP" evidence="5">
    <location>
        <begin position="4"/>
        <end position="135"/>
    </location>
</feature>
<dbReference type="PROSITE" id="PS50297">
    <property type="entry name" value="ANK_REP_REGION"/>
    <property type="match status" value="7"/>
</dbReference>
<dbReference type="Gene3D" id="2.60.40.10">
    <property type="entry name" value="Immunoglobulins"/>
    <property type="match status" value="1"/>
</dbReference>
<dbReference type="PROSITE" id="PS50088">
    <property type="entry name" value="ANK_REPEAT"/>
    <property type="match status" value="8"/>
</dbReference>
<name>A0A843TYX0_COLES</name>
<dbReference type="Pfam" id="PF12796">
    <property type="entry name" value="Ank_2"/>
    <property type="match status" value="3"/>
</dbReference>
<evidence type="ECO:0000313" key="7">
    <source>
        <dbReference type="Proteomes" id="UP000652761"/>
    </source>
</evidence>
<reference evidence="6" key="1">
    <citation type="submission" date="2017-07" db="EMBL/GenBank/DDBJ databases">
        <title>Taro Niue Genome Assembly and Annotation.</title>
        <authorList>
            <person name="Atibalentja N."/>
            <person name="Keating K."/>
            <person name="Fields C.J."/>
        </authorList>
    </citation>
    <scope>NUCLEOTIDE SEQUENCE</scope>
    <source>
        <strain evidence="6">Niue_2</strain>
        <tissue evidence="6">Leaf</tissue>
    </source>
</reference>
<protein>
    <recommendedName>
        <fullName evidence="5">MSP domain-containing protein</fullName>
    </recommendedName>
</protein>
<accession>A0A843TYX0</accession>
<dbReference type="EMBL" id="NMUH01000216">
    <property type="protein sequence ID" value="MQL74593.1"/>
    <property type="molecule type" value="Genomic_DNA"/>
</dbReference>
<evidence type="ECO:0000313" key="6">
    <source>
        <dbReference type="EMBL" id="MQL74593.1"/>
    </source>
</evidence>
<feature type="repeat" description="ANK" evidence="3">
    <location>
        <begin position="241"/>
        <end position="273"/>
    </location>
</feature>
<feature type="repeat" description="ANK" evidence="3">
    <location>
        <begin position="431"/>
        <end position="463"/>
    </location>
</feature>
<feature type="repeat" description="ANK" evidence="3">
    <location>
        <begin position="208"/>
        <end position="240"/>
    </location>
</feature>
<dbReference type="Proteomes" id="UP000652761">
    <property type="component" value="Unassembled WGS sequence"/>
</dbReference>
<dbReference type="InterPro" id="IPR002110">
    <property type="entry name" value="Ankyrin_rpt"/>
</dbReference>
<keyword evidence="7" id="KW-1185">Reference proteome</keyword>
<keyword evidence="1" id="KW-0677">Repeat</keyword>
<feature type="repeat" description="ANK" evidence="3">
    <location>
        <begin position="370"/>
        <end position="397"/>
    </location>
</feature>
<dbReference type="SUPFAM" id="SSF49354">
    <property type="entry name" value="PapD-like"/>
    <property type="match status" value="1"/>
</dbReference>
<dbReference type="InterPro" id="IPR036770">
    <property type="entry name" value="Ankyrin_rpt-contain_sf"/>
</dbReference>
<gene>
    <name evidence="6" type="ORF">Taro_006984</name>
</gene>
<organism evidence="6 7">
    <name type="scientific">Colocasia esculenta</name>
    <name type="common">Wild taro</name>
    <name type="synonym">Arum esculentum</name>
    <dbReference type="NCBI Taxonomy" id="4460"/>
    <lineage>
        <taxon>Eukaryota</taxon>
        <taxon>Viridiplantae</taxon>
        <taxon>Streptophyta</taxon>
        <taxon>Embryophyta</taxon>
        <taxon>Tracheophyta</taxon>
        <taxon>Spermatophyta</taxon>
        <taxon>Magnoliopsida</taxon>
        <taxon>Liliopsida</taxon>
        <taxon>Araceae</taxon>
        <taxon>Aroideae</taxon>
        <taxon>Colocasieae</taxon>
        <taxon>Colocasia</taxon>
    </lineage>
</organism>
<dbReference type="InterPro" id="IPR051165">
    <property type="entry name" value="Multifunctional_ANK_Repeat"/>
</dbReference>
<dbReference type="InterPro" id="IPR013783">
    <property type="entry name" value="Ig-like_fold"/>
</dbReference>
<dbReference type="InterPro" id="IPR008962">
    <property type="entry name" value="PapD-like_sf"/>
</dbReference>
<dbReference type="OrthoDB" id="194358at2759"/>
<evidence type="ECO:0000259" key="5">
    <source>
        <dbReference type="PROSITE" id="PS50202"/>
    </source>
</evidence>
<dbReference type="AlphaFoldDB" id="A0A843TYX0"/>
<evidence type="ECO:0000256" key="1">
    <source>
        <dbReference type="ARBA" id="ARBA00022737"/>
    </source>
</evidence>
<feature type="compositionally biased region" description="Basic residues" evidence="4">
    <location>
        <begin position="548"/>
        <end position="562"/>
    </location>
</feature>
<dbReference type="Pfam" id="PF00023">
    <property type="entry name" value="Ank"/>
    <property type="match status" value="1"/>
</dbReference>
<feature type="repeat" description="ANK" evidence="3">
    <location>
        <begin position="308"/>
        <end position="332"/>
    </location>
</feature>
<dbReference type="InterPro" id="IPR000535">
    <property type="entry name" value="MSP_dom"/>
</dbReference>